<keyword evidence="2" id="KW-1185">Reference proteome</keyword>
<reference evidence="1 2" key="1">
    <citation type="journal article" date="2023" name="Int. J. Syst. Evol. Microbiol.">
        <title>The observation of taxonomic boundaries for the 16SrII and 16SrXXV phytoplasmas using genome-based delimitation.</title>
        <authorList>
            <person name="Rodrigues Jardim B."/>
            <person name="Tran-Nguyen L.T.T."/>
            <person name="Gambley C."/>
            <person name="Al-Sadi A.M."/>
            <person name="Al-Subhi A.M."/>
            <person name="Foissac X."/>
            <person name="Salar P."/>
            <person name="Cai H."/>
            <person name="Yang J.Y."/>
            <person name="Davis R."/>
            <person name="Jones L."/>
            <person name="Rodoni B."/>
            <person name="Constable F.E."/>
        </authorList>
    </citation>
    <scope>NUCLEOTIDE SEQUENCE [LARGE SCALE GENOMIC DNA]</scope>
    <source>
        <strain evidence="1">BAWM-322</strain>
    </source>
</reference>
<gene>
    <name evidence="1" type="ORF">OC725_02145</name>
</gene>
<protein>
    <submittedName>
        <fullName evidence="1">Uncharacterized protein</fullName>
    </submittedName>
</protein>
<dbReference type="Proteomes" id="UP001382955">
    <property type="component" value="Unassembled WGS sequence"/>
</dbReference>
<organism evidence="1 2">
    <name type="scientific">Candidatus Phytoplasma fabacearum</name>
    <dbReference type="NCBI Taxonomy" id="2982628"/>
    <lineage>
        <taxon>Bacteria</taxon>
        <taxon>Bacillati</taxon>
        <taxon>Mycoplasmatota</taxon>
        <taxon>Mollicutes</taxon>
        <taxon>Acholeplasmatales</taxon>
        <taxon>Acholeplasmataceae</taxon>
        <taxon>Candidatus Phytoplasma</taxon>
        <taxon>16SrII (Peanut WB group)</taxon>
    </lineage>
</organism>
<accession>A0ABU8ZTB3</accession>
<dbReference type="EMBL" id="JAOSIK010000023">
    <property type="protein sequence ID" value="MEK0312056.1"/>
    <property type="molecule type" value="Genomic_DNA"/>
</dbReference>
<evidence type="ECO:0000313" key="2">
    <source>
        <dbReference type="Proteomes" id="UP001382955"/>
    </source>
</evidence>
<evidence type="ECO:0000313" key="1">
    <source>
        <dbReference type="EMBL" id="MEK0312056.1"/>
    </source>
</evidence>
<proteinExistence type="predicted"/>
<sequence length="116" mass="13880">MFFKCCLINPLLAHFYDENKQKIMDLKNKIFQYRIILDADLNQTQKLNKELDILSSEDKKKLDTFLNDIEVQKKTYITELNNFQTNNSKDNEEVILLKILEKQEKSYIELGRKRCS</sequence>
<dbReference type="RefSeq" id="WP_304512605.1">
    <property type="nucleotide sequence ID" value="NZ_JAOSIK010000023.1"/>
</dbReference>
<comment type="caution">
    <text evidence="1">The sequence shown here is derived from an EMBL/GenBank/DDBJ whole genome shotgun (WGS) entry which is preliminary data.</text>
</comment>
<name>A0ABU8ZTB3_9MOLU</name>